<dbReference type="Pfam" id="PF00067">
    <property type="entry name" value="p450"/>
    <property type="match status" value="1"/>
</dbReference>
<dbReference type="InterPro" id="IPR002397">
    <property type="entry name" value="Cyt_P450_B"/>
</dbReference>
<dbReference type="GO" id="GO:0005506">
    <property type="term" value="F:iron ion binding"/>
    <property type="evidence" value="ECO:0007669"/>
    <property type="project" value="InterPro"/>
</dbReference>
<evidence type="ECO:0000256" key="6">
    <source>
        <dbReference type="ARBA" id="ARBA00023033"/>
    </source>
</evidence>
<keyword evidence="3" id="KW-0479">Metal-binding</keyword>
<reference evidence="7" key="1">
    <citation type="submission" date="2021-06" db="EMBL/GenBank/DDBJ databases">
        <title>Sequencing of actinobacteria type strains.</title>
        <authorList>
            <person name="Nguyen G.-S."/>
            <person name="Wentzel A."/>
        </authorList>
    </citation>
    <scope>NUCLEOTIDE SEQUENCE</scope>
    <source>
        <strain evidence="7">P38-E01</strain>
    </source>
</reference>
<dbReference type="Proteomes" id="UP000694501">
    <property type="component" value="Unassembled WGS sequence"/>
</dbReference>
<proteinExistence type="inferred from homology"/>
<evidence type="ECO:0000313" key="7">
    <source>
        <dbReference type="EMBL" id="MBU7600033.1"/>
    </source>
</evidence>
<dbReference type="GO" id="GO:0008395">
    <property type="term" value="F:steroid hydroxylase activity"/>
    <property type="evidence" value="ECO:0007669"/>
    <property type="project" value="TreeGrafter"/>
</dbReference>
<dbReference type="FunFam" id="1.10.630.10:FF:000018">
    <property type="entry name" value="Cytochrome P450 monooxygenase"/>
    <property type="match status" value="1"/>
</dbReference>
<dbReference type="Gene3D" id="1.10.630.10">
    <property type="entry name" value="Cytochrome P450"/>
    <property type="match status" value="1"/>
</dbReference>
<name>A0A949NAM9_9ACTN</name>
<organism evidence="7 8">
    <name type="scientific">Streptomyces tardus</name>
    <dbReference type="NCBI Taxonomy" id="2780544"/>
    <lineage>
        <taxon>Bacteria</taxon>
        <taxon>Bacillati</taxon>
        <taxon>Actinomycetota</taxon>
        <taxon>Actinomycetes</taxon>
        <taxon>Kitasatosporales</taxon>
        <taxon>Streptomycetaceae</taxon>
        <taxon>Streptomyces</taxon>
    </lineage>
</organism>
<protein>
    <submittedName>
        <fullName evidence="7">Cytochrome P450</fullName>
    </submittedName>
</protein>
<comment type="similarity">
    <text evidence="1">Belongs to the cytochrome P450 family.</text>
</comment>
<evidence type="ECO:0000256" key="3">
    <source>
        <dbReference type="ARBA" id="ARBA00022723"/>
    </source>
</evidence>
<keyword evidence="2" id="KW-0349">Heme</keyword>
<evidence type="ECO:0000256" key="5">
    <source>
        <dbReference type="ARBA" id="ARBA00023004"/>
    </source>
</evidence>
<sequence>MTLIPAAPADPAAALAAREFWQLPWRQRELTFAALREREGPTFVRDGSAGGGFWAVVRHAEVTEASRNREVFRSAPGATAPPPPRWVRWAFGDSMVNLDDPEHAALRRVVARSFTPRLLARVEEDVRSTASALVDAVQRERPADFVSSLAGPMPFTVICSMMGVPVELRPRILALVEVAARSAGQRQGVRRWARVPGQGLRALASLQRIMVVLGRERQRRPADDLITSLVTADVRGEALTGRQLGAYFSLLLVAGVETTRNALAHGLCLLTAHPEQRARLWADPEGMLDGAVEEIIRCSVPITQFRRTVARPYTLGGVQLGTGDRVALFYCSANHDERIFDRPERFDIGRSPNPHLGFGGGGAHYCLGAHLARQEMRALLGELVRRLPGVRSTAEPRLGSAFFDHRVVGLPFTF</sequence>
<keyword evidence="8" id="KW-1185">Reference proteome</keyword>
<dbReference type="PANTHER" id="PTHR46696">
    <property type="entry name" value="P450, PUTATIVE (EUROFUNG)-RELATED"/>
    <property type="match status" value="1"/>
</dbReference>
<dbReference type="PANTHER" id="PTHR46696:SF4">
    <property type="entry name" value="BIOTIN BIOSYNTHESIS CYTOCHROME P450"/>
    <property type="match status" value="1"/>
</dbReference>
<dbReference type="PRINTS" id="PR00359">
    <property type="entry name" value="BP450"/>
</dbReference>
<evidence type="ECO:0000256" key="1">
    <source>
        <dbReference type="ARBA" id="ARBA00010617"/>
    </source>
</evidence>
<evidence type="ECO:0000256" key="4">
    <source>
        <dbReference type="ARBA" id="ARBA00023002"/>
    </source>
</evidence>
<evidence type="ECO:0000256" key="2">
    <source>
        <dbReference type="ARBA" id="ARBA00022617"/>
    </source>
</evidence>
<dbReference type="GO" id="GO:0036199">
    <property type="term" value="F:cholest-4-en-3-one 26-monooxygenase activity"/>
    <property type="evidence" value="ECO:0007669"/>
    <property type="project" value="TreeGrafter"/>
</dbReference>
<dbReference type="InterPro" id="IPR001128">
    <property type="entry name" value="Cyt_P450"/>
</dbReference>
<evidence type="ECO:0000313" key="8">
    <source>
        <dbReference type="Proteomes" id="UP000694501"/>
    </source>
</evidence>
<dbReference type="GO" id="GO:0006707">
    <property type="term" value="P:cholesterol catabolic process"/>
    <property type="evidence" value="ECO:0007669"/>
    <property type="project" value="TreeGrafter"/>
</dbReference>
<dbReference type="InterPro" id="IPR036396">
    <property type="entry name" value="Cyt_P450_sf"/>
</dbReference>
<comment type="caution">
    <text evidence="7">The sequence shown here is derived from an EMBL/GenBank/DDBJ whole genome shotgun (WGS) entry which is preliminary data.</text>
</comment>
<keyword evidence="5" id="KW-0408">Iron</keyword>
<accession>A0A949NAM9</accession>
<dbReference type="SUPFAM" id="SSF48264">
    <property type="entry name" value="Cytochrome P450"/>
    <property type="match status" value="1"/>
</dbReference>
<dbReference type="EMBL" id="JAELVF020000002">
    <property type="protein sequence ID" value="MBU7600033.1"/>
    <property type="molecule type" value="Genomic_DNA"/>
</dbReference>
<keyword evidence="4" id="KW-0560">Oxidoreductase</keyword>
<gene>
    <name evidence="7" type="ORF">JGS22_020955</name>
</gene>
<keyword evidence="6" id="KW-0503">Monooxygenase</keyword>
<dbReference type="AlphaFoldDB" id="A0A949NAM9"/>
<dbReference type="GO" id="GO:0020037">
    <property type="term" value="F:heme binding"/>
    <property type="evidence" value="ECO:0007669"/>
    <property type="project" value="InterPro"/>
</dbReference>